<feature type="compositionally biased region" description="Basic residues" evidence="5">
    <location>
        <begin position="40"/>
        <end position="52"/>
    </location>
</feature>
<dbReference type="PANTHER" id="PTHR19842">
    <property type="entry name" value="G BETA-LIKE PROTEIN GBL"/>
    <property type="match status" value="1"/>
</dbReference>
<keyword evidence="2 4" id="KW-0853">WD repeat</keyword>
<keyword evidence="7" id="KW-1185">Reference proteome</keyword>
<dbReference type="GO" id="GO:0031932">
    <property type="term" value="C:TORC2 complex"/>
    <property type="evidence" value="ECO:0007669"/>
    <property type="project" value="InterPro"/>
</dbReference>
<dbReference type="InterPro" id="IPR001680">
    <property type="entry name" value="WD40_rpt"/>
</dbReference>
<dbReference type="SUPFAM" id="SSF50978">
    <property type="entry name" value="WD40 repeat-like"/>
    <property type="match status" value="1"/>
</dbReference>
<feature type="region of interest" description="Disordered" evidence="5">
    <location>
        <begin position="420"/>
        <end position="456"/>
    </location>
</feature>
<organism evidence="6 7">
    <name type="scientific">Emydomyces testavorans</name>
    <dbReference type="NCBI Taxonomy" id="2070801"/>
    <lineage>
        <taxon>Eukaryota</taxon>
        <taxon>Fungi</taxon>
        <taxon>Dikarya</taxon>
        <taxon>Ascomycota</taxon>
        <taxon>Pezizomycotina</taxon>
        <taxon>Eurotiomycetes</taxon>
        <taxon>Eurotiomycetidae</taxon>
        <taxon>Onygenales</taxon>
        <taxon>Nannizziopsiaceae</taxon>
        <taxon>Emydomyces</taxon>
    </lineage>
</organism>
<feature type="compositionally biased region" description="Basic residues" evidence="5">
    <location>
        <begin position="1559"/>
        <end position="1568"/>
    </location>
</feature>
<feature type="compositionally biased region" description="Low complexity" evidence="5">
    <location>
        <begin position="424"/>
        <end position="442"/>
    </location>
</feature>
<gene>
    <name evidence="6" type="ORF">PRK78_001779</name>
</gene>
<feature type="compositionally biased region" description="Polar residues" evidence="5">
    <location>
        <begin position="529"/>
        <end position="556"/>
    </location>
</feature>
<feature type="compositionally biased region" description="Polar residues" evidence="5">
    <location>
        <begin position="25"/>
        <end position="39"/>
    </location>
</feature>
<dbReference type="GO" id="GO:0031931">
    <property type="term" value="C:TORC1 complex"/>
    <property type="evidence" value="ECO:0007669"/>
    <property type="project" value="InterPro"/>
</dbReference>
<feature type="compositionally biased region" description="Basic and acidic residues" evidence="5">
    <location>
        <begin position="133"/>
        <end position="146"/>
    </location>
</feature>
<dbReference type="InterPro" id="IPR037588">
    <property type="entry name" value="MLST8"/>
</dbReference>
<comment type="similarity">
    <text evidence="1">Belongs to the WD repeat LST8 family.</text>
</comment>
<dbReference type="SMART" id="SM00320">
    <property type="entry name" value="WD40"/>
    <property type="match status" value="6"/>
</dbReference>
<feature type="region of interest" description="Disordered" evidence="5">
    <location>
        <begin position="321"/>
        <end position="378"/>
    </location>
</feature>
<feature type="region of interest" description="Disordered" evidence="5">
    <location>
        <begin position="630"/>
        <end position="731"/>
    </location>
</feature>
<feature type="compositionally biased region" description="Basic and acidic residues" evidence="5">
    <location>
        <begin position="156"/>
        <end position="165"/>
    </location>
</feature>
<keyword evidence="3" id="KW-0677">Repeat</keyword>
<feature type="compositionally biased region" description="Polar residues" evidence="5">
    <location>
        <begin position="1570"/>
        <end position="1592"/>
    </location>
</feature>
<evidence type="ECO:0008006" key="8">
    <source>
        <dbReference type="Google" id="ProtNLM"/>
    </source>
</evidence>
<proteinExistence type="inferred from homology"/>
<dbReference type="PROSITE" id="PS00678">
    <property type="entry name" value="WD_REPEATS_1"/>
    <property type="match status" value="1"/>
</dbReference>
<accession>A0AAF0IH72</accession>
<feature type="region of interest" description="Disordered" evidence="5">
    <location>
        <begin position="1"/>
        <end position="110"/>
    </location>
</feature>
<dbReference type="GO" id="GO:0031929">
    <property type="term" value="P:TOR signaling"/>
    <property type="evidence" value="ECO:0007669"/>
    <property type="project" value="InterPro"/>
</dbReference>
<feature type="compositionally biased region" description="Polar residues" evidence="5">
    <location>
        <begin position="569"/>
        <end position="581"/>
    </location>
</feature>
<name>A0AAF0IH72_9EURO</name>
<dbReference type="InterPro" id="IPR036322">
    <property type="entry name" value="WD40_repeat_dom_sf"/>
</dbReference>
<feature type="region of interest" description="Disordered" evidence="5">
    <location>
        <begin position="526"/>
        <end position="585"/>
    </location>
</feature>
<dbReference type="PROSITE" id="PS50082">
    <property type="entry name" value="WD_REPEATS_2"/>
    <property type="match status" value="1"/>
</dbReference>
<dbReference type="PANTHER" id="PTHR19842:SF2">
    <property type="entry name" value="WD REPEAT PROTEIN (AFU_ORTHOLOGUE AFUA_5G04300)"/>
    <property type="match status" value="1"/>
</dbReference>
<feature type="region of interest" description="Disordered" evidence="5">
    <location>
        <begin position="1554"/>
        <end position="1663"/>
    </location>
</feature>
<dbReference type="Gene3D" id="2.130.10.10">
    <property type="entry name" value="YVTN repeat-like/Quinoprotein amine dehydrogenase"/>
    <property type="match status" value="1"/>
</dbReference>
<evidence type="ECO:0000256" key="3">
    <source>
        <dbReference type="ARBA" id="ARBA00022737"/>
    </source>
</evidence>
<protein>
    <recommendedName>
        <fullName evidence="8">WD repeat protein</fullName>
    </recommendedName>
</protein>
<feature type="compositionally biased region" description="Basic and acidic residues" evidence="5">
    <location>
        <begin position="84"/>
        <end position="108"/>
    </location>
</feature>
<evidence type="ECO:0000256" key="2">
    <source>
        <dbReference type="ARBA" id="ARBA00022574"/>
    </source>
</evidence>
<feature type="compositionally biased region" description="Polar residues" evidence="5">
    <location>
        <begin position="1599"/>
        <end position="1627"/>
    </location>
</feature>
<dbReference type="InterPro" id="IPR019775">
    <property type="entry name" value="WD40_repeat_CS"/>
</dbReference>
<dbReference type="Pfam" id="PF00400">
    <property type="entry name" value="WD40"/>
    <property type="match status" value="1"/>
</dbReference>
<dbReference type="GO" id="GO:0032956">
    <property type="term" value="P:regulation of actin cytoskeleton organization"/>
    <property type="evidence" value="ECO:0007669"/>
    <property type="project" value="TreeGrafter"/>
</dbReference>
<dbReference type="EMBL" id="CP120627">
    <property type="protein sequence ID" value="WEW56336.1"/>
    <property type="molecule type" value="Genomic_DNA"/>
</dbReference>
<dbReference type="Proteomes" id="UP001219355">
    <property type="component" value="Chromosome 1"/>
</dbReference>
<evidence type="ECO:0000313" key="7">
    <source>
        <dbReference type="Proteomes" id="UP001219355"/>
    </source>
</evidence>
<evidence type="ECO:0000256" key="4">
    <source>
        <dbReference type="PROSITE-ProRule" id="PRU00221"/>
    </source>
</evidence>
<dbReference type="InterPro" id="IPR015943">
    <property type="entry name" value="WD40/YVTN_repeat-like_dom_sf"/>
</dbReference>
<evidence type="ECO:0000256" key="1">
    <source>
        <dbReference type="ARBA" id="ARBA00009890"/>
    </source>
</evidence>
<evidence type="ECO:0000313" key="6">
    <source>
        <dbReference type="EMBL" id="WEW56336.1"/>
    </source>
</evidence>
<feature type="repeat" description="WD" evidence="4">
    <location>
        <begin position="1096"/>
        <end position="1130"/>
    </location>
</feature>
<feature type="region of interest" description="Disordered" evidence="5">
    <location>
        <begin position="253"/>
        <end position="275"/>
    </location>
</feature>
<sequence length="1688" mass="187602">MSHRGVDNVLVKNQSPEVALGDQSAHPQLSGMQSSVQTHTKVHRRSPMKARRGGLSLGAGFRAAQSERSLNAVAETGERNGQPDSRRLNEKLRTTEDPRQTDLTSPERDDLDEFDLDVRAQLLLNKFIPHHLQKQDNPRKAKEHDLPQPPSNPLKRRADSISRDTESYEANLPNPLSEIKHFVRAPVLTATSVAQESPKNPEGFSSVSEAQLSMNGARSPNGPPFIEADPLISVEKTNAEISEKAPGKIFERMEPAAPVTSPERRPPGEQKGTTKLLSRSRFPNVDASFAKQNRTVRFLCPKPCRVNQPVTNKPDLRWINVLPSQSKKPRKTHDGKCKSLSMETARVEPDKPKELFSSQLPCSPPPSNTPSSEKWEEAPDRACSAPCVMKIPTGKPAGIVELSPPLSSAPEAVSTESAEKIEVSQSLSRLSGSSSSKSGKSSELLHAPRFDQNERTIQPSKAIELKSHLLLPHGKVSNAELDTSFKRIHLSSANSISVDKKSSGKQGEKLENLKSSSDVRIIERKLENGESTGRATQSTNLQGNFRSVSPPTTSASTHRDSVPKGITGQYASKFSGTNTTPPSFPTRLDKIAQGTTSLAKIGKPSIEAEQPNKLAVFSILPNGSCQNNTLHGDILQDESKSPMSRPRKSNLGTASFKSNLTFDNQDSLVRRSRRNRNAPVNYYAPRPGFYGGLAEEFHEPGSDDPTADMPTPESPTKIESPPNQLAPKHTSHQKVIYQSSDFHIIQEPLVSETARSIAEAAGKSHVPYCDQAAKDKLSKFAGNDGIVHVDFDPSELHAIYVLLAGNESSIAHEVPIQALVSQAAIRYRKKGADLDALGRRLHYLRILKRQLQNHEKGVDVLVELKCGTFTGSNDVKRKKIEKISKCLTKIFNLELKRNHGDSLATLRAILKEVKVDWLYKLGTQCQYADALVYRDRDDIRRFLKDAQDEALSPFPSFLHIVRGVSECHLHFDSNDTSALLRSRELGYSTHRNRTRISRRLDDSRKWELWKSWTGASNDVLVLSWSPDSTRFVAGAAAQTDDHNMQYNRNNNLLLGNLRSSKLKELPDHRIQRPLLESGPNSHSTYVMVDPNLYMTVNAAHWTSCGNHLYTASFDQTVKLWDVSSHENAKCVNTQSHPGKVQEMAVSKFDNQLVATGCDGPSFYLCRVEDNAFCQPVELTFRRDKCSRMTPSSLQWGLTPQTNNMLVGGMTGEDSINSHDPSRNGYLSLWRVDEASVTTLHVTPNTQNIFDVAWHPSLSILATGCTVPFSARTHGYGSDVRSLVRIYEPLNSKCVTQSYDCPALDINQVTFCPVDNNYITASCTDGVTYVWDYRNPKRILHKLKHGGPISDANPDLTREQADVGVRCSLWGKGFDFYTGASDGVVKRWDIRLASEDVLRENVASFDQELMCASISPDYTNMILGDASGGIHVISTAPWGRSNNDFSTFDLERALEPEPKNATDDPSTELSREVEKWVSSGKLLRHPIFGYGQGPNYNGAHTLWECPENTSFYTGTFRPLKPEERATQLEGPPPCDRPELDEVAREKLAQRIQLSIVRNQQRSKNKRKRGITISSNPRRSASFQSQTTPSSSRKANGFAKFNSTTARNMQQSLPTTPSVSKSRQVNSTPFKIDPANFIDLTLDSDEDSVQEIKPPGQNRNEDEDKYTVKSKLSNCEDDDLEEDYWWPIEC</sequence>
<evidence type="ECO:0000256" key="5">
    <source>
        <dbReference type="SAM" id="MobiDB-lite"/>
    </source>
</evidence>
<feature type="region of interest" description="Disordered" evidence="5">
    <location>
        <begin position="130"/>
        <end position="165"/>
    </location>
</feature>
<feature type="compositionally biased region" description="Basic and acidic residues" evidence="5">
    <location>
        <begin position="345"/>
        <end position="354"/>
    </location>
</feature>
<reference evidence="6" key="1">
    <citation type="submission" date="2023-03" db="EMBL/GenBank/DDBJ databases">
        <title>Emydomyces testavorans Genome Sequence.</title>
        <authorList>
            <person name="Hoyer L."/>
        </authorList>
    </citation>
    <scope>NUCLEOTIDE SEQUENCE</scope>
    <source>
        <strain evidence="6">16-2883</strain>
    </source>
</reference>
<feature type="compositionally biased region" description="Polar residues" evidence="5">
    <location>
        <begin position="650"/>
        <end position="667"/>
    </location>
</feature>